<organism evidence="2 3">
    <name type="scientific">Parascaris univalens</name>
    <name type="common">Nematode worm</name>
    <dbReference type="NCBI Taxonomy" id="6257"/>
    <lineage>
        <taxon>Eukaryota</taxon>
        <taxon>Metazoa</taxon>
        <taxon>Ecdysozoa</taxon>
        <taxon>Nematoda</taxon>
        <taxon>Chromadorea</taxon>
        <taxon>Rhabditida</taxon>
        <taxon>Spirurina</taxon>
        <taxon>Ascaridomorpha</taxon>
        <taxon>Ascaridoidea</taxon>
        <taxon>Ascarididae</taxon>
        <taxon>Parascaris</taxon>
    </lineage>
</organism>
<accession>A0A915BBR7</accession>
<dbReference type="AlphaFoldDB" id="A0A915BBR7"/>
<sequence>IIPGIIMENATLNVDLDHDQQKIPIDPAPIIYQMRKPQRKKKKQKKQPKPSTVTVGRRSDARDQSKSMKNIENERKIEALTKANQQLKESRDMLNAEINELQKQQKFIEMERDRILQLWTISKNQLNQQKDHSIGIEKRFHTMRTAHSQQIALLKKRIRTLALDMRMYCVASTQTDAIPDSEGRRNVAIQTTKELTAERVNDVLRGGDRELAERVASIVKEKLLAESDHQRALIQLEQRLKDENDIQVVFTDIPVDTDICVLSTLHESFHRIADTDQIVMLKDNFACCVRNQSTT</sequence>
<reference evidence="3" key="1">
    <citation type="submission" date="2022-11" db="UniProtKB">
        <authorList>
            <consortium name="WormBaseParasite"/>
        </authorList>
    </citation>
    <scope>IDENTIFICATION</scope>
</reference>
<name>A0A915BBR7_PARUN</name>
<proteinExistence type="predicted"/>
<feature type="compositionally biased region" description="Basic and acidic residues" evidence="1">
    <location>
        <begin position="57"/>
        <end position="72"/>
    </location>
</feature>
<dbReference type="WBParaSite" id="PgR033_g064_t02">
    <property type="protein sequence ID" value="PgR033_g064_t02"/>
    <property type="gene ID" value="PgR033_g064"/>
</dbReference>
<evidence type="ECO:0000313" key="2">
    <source>
        <dbReference type="Proteomes" id="UP000887569"/>
    </source>
</evidence>
<evidence type="ECO:0000313" key="3">
    <source>
        <dbReference type="WBParaSite" id="PgR033_g064_t02"/>
    </source>
</evidence>
<feature type="compositionally biased region" description="Basic residues" evidence="1">
    <location>
        <begin position="36"/>
        <end position="48"/>
    </location>
</feature>
<protein>
    <submittedName>
        <fullName evidence="3">Uncharacterized protein</fullName>
    </submittedName>
</protein>
<feature type="region of interest" description="Disordered" evidence="1">
    <location>
        <begin position="34"/>
        <end position="72"/>
    </location>
</feature>
<evidence type="ECO:0000256" key="1">
    <source>
        <dbReference type="SAM" id="MobiDB-lite"/>
    </source>
</evidence>
<keyword evidence="2" id="KW-1185">Reference proteome</keyword>
<dbReference type="Proteomes" id="UP000887569">
    <property type="component" value="Unplaced"/>
</dbReference>